<accession>A0AAE4MDJ6</accession>
<evidence type="ECO:0000313" key="2">
    <source>
        <dbReference type="Proteomes" id="UP001273136"/>
    </source>
</evidence>
<dbReference type="EMBL" id="JAWDKA010000007">
    <property type="protein sequence ID" value="MDV0442171.1"/>
    <property type="molecule type" value="Genomic_DNA"/>
</dbReference>
<comment type="caution">
    <text evidence="1">The sequence shown here is derived from an EMBL/GenBank/DDBJ whole genome shotgun (WGS) entry which is preliminary data.</text>
</comment>
<keyword evidence="2" id="KW-1185">Reference proteome</keyword>
<gene>
    <name evidence="1" type="ORF">McpAg1_14000</name>
</gene>
<evidence type="ECO:0000313" key="1">
    <source>
        <dbReference type="EMBL" id="MDV0442171.1"/>
    </source>
</evidence>
<protein>
    <submittedName>
        <fullName evidence="1">Uncharacterized protein</fullName>
    </submittedName>
</protein>
<organism evidence="1 2">
    <name type="scientific">Methanorbis furvi</name>
    <dbReference type="NCBI Taxonomy" id="3028299"/>
    <lineage>
        <taxon>Archaea</taxon>
        <taxon>Methanobacteriati</taxon>
        <taxon>Methanobacteriota</taxon>
        <taxon>Stenosarchaea group</taxon>
        <taxon>Methanomicrobia</taxon>
        <taxon>Methanomicrobiales</taxon>
        <taxon>Methanocorpusculaceae</taxon>
        <taxon>Methanorbis</taxon>
    </lineage>
</organism>
<sequence length="171" mass="20128">MLPQRNEYSNEIEYLYHKSLILENPSEMDPVLYFYFIDTIAHLDYTLSALAYNIDSIRCTMTAEYLRHRVDLAKDGDNALFPEFMIWLRDTNQEMFESTPILWQLVYDPDDPARYAGFRIVMDPASRIPLPPTFFRDMTDDLFAMPLLRSLYPAGALGKLFAEFKEKRCTR</sequence>
<dbReference type="Proteomes" id="UP001273136">
    <property type="component" value="Unassembled WGS sequence"/>
</dbReference>
<proteinExistence type="predicted"/>
<reference evidence="1" key="1">
    <citation type="submission" date="2023-06" db="EMBL/GenBank/DDBJ databases">
        <title>Genome sequence of Methancorpusculaceae sp. Ag1.</title>
        <authorList>
            <person name="Protasov E."/>
            <person name="Platt K."/>
            <person name="Poehlein A."/>
            <person name="Daniel R."/>
            <person name="Brune A."/>
        </authorList>
    </citation>
    <scope>NUCLEOTIDE SEQUENCE</scope>
    <source>
        <strain evidence="1">Ag1</strain>
    </source>
</reference>
<name>A0AAE4MDJ6_9EURY</name>
<dbReference type="AlphaFoldDB" id="A0AAE4MDJ6"/>